<evidence type="ECO:0000313" key="5">
    <source>
        <dbReference type="Proteomes" id="UP001207408"/>
    </source>
</evidence>
<feature type="domain" description="Thioredoxin" evidence="3">
    <location>
        <begin position="41"/>
        <end position="199"/>
    </location>
</feature>
<dbReference type="AlphaFoldDB" id="A0AAE3MFH0"/>
<dbReference type="EMBL" id="JAPDPI010000029">
    <property type="protein sequence ID" value="MCW3806726.1"/>
    <property type="molecule type" value="Genomic_DNA"/>
</dbReference>
<reference evidence="4" key="1">
    <citation type="submission" date="2022-10" db="EMBL/GenBank/DDBJ databases">
        <authorList>
            <person name="Yu W.X."/>
        </authorList>
    </citation>
    <scope>NUCLEOTIDE SEQUENCE</scope>
    <source>
        <strain evidence="4">D04</strain>
    </source>
</reference>
<evidence type="ECO:0000259" key="3">
    <source>
        <dbReference type="PROSITE" id="PS51352"/>
    </source>
</evidence>
<dbReference type="InterPro" id="IPR000866">
    <property type="entry name" value="AhpC/TSA"/>
</dbReference>
<keyword evidence="2" id="KW-1133">Transmembrane helix</keyword>
<name>A0AAE3MFH0_9BACT</name>
<dbReference type="PANTHER" id="PTHR42852">
    <property type="entry name" value="THIOL:DISULFIDE INTERCHANGE PROTEIN DSBE"/>
    <property type="match status" value="1"/>
</dbReference>
<dbReference type="GO" id="GO:0016209">
    <property type="term" value="F:antioxidant activity"/>
    <property type="evidence" value="ECO:0007669"/>
    <property type="project" value="InterPro"/>
</dbReference>
<dbReference type="CDD" id="cd02966">
    <property type="entry name" value="TlpA_like_family"/>
    <property type="match status" value="1"/>
</dbReference>
<gene>
    <name evidence="4" type="ORF">OM074_13905</name>
</gene>
<comment type="caution">
    <text evidence="4">The sequence shown here is derived from an EMBL/GenBank/DDBJ whole genome shotgun (WGS) entry which is preliminary data.</text>
</comment>
<dbReference type="Pfam" id="PF00578">
    <property type="entry name" value="AhpC-TSA"/>
    <property type="match status" value="1"/>
</dbReference>
<dbReference type="InterPro" id="IPR017937">
    <property type="entry name" value="Thioredoxin_CS"/>
</dbReference>
<proteinExistence type="predicted"/>
<dbReference type="PROSITE" id="PS51352">
    <property type="entry name" value="THIOREDOXIN_2"/>
    <property type="match status" value="1"/>
</dbReference>
<dbReference type="PANTHER" id="PTHR42852:SF13">
    <property type="entry name" value="PROTEIN DIPZ"/>
    <property type="match status" value="1"/>
</dbReference>
<dbReference type="InterPro" id="IPR013766">
    <property type="entry name" value="Thioredoxin_domain"/>
</dbReference>
<dbReference type="SUPFAM" id="SSF52833">
    <property type="entry name" value="Thioredoxin-like"/>
    <property type="match status" value="1"/>
</dbReference>
<dbReference type="PROSITE" id="PS00194">
    <property type="entry name" value="THIOREDOXIN_1"/>
    <property type="match status" value="1"/>
</dbReference>
<keyword evidence="5" id="KW-1185">Reference proteome</keyword>
<organism evidence="4 5">
    <name type="scientific">Plebeiibacterium marinum</name>
    <dbReference type="NCBI Taxonomy" id="2992111"/>
    <lineage>
        <taxon>Bacteria</taxon>
        <taxon>Pseudomonadati</taxon>
        <taxon>Bacteroidota</taxon>
        <taxon>Bacteroidia</taxon>
        <taxon>Marinilabiliales</taxon>
        <taxon>Marinilabiliaceae</taxon>
        <taxon>Plebeiibacterium</taxon>
    </lineage>
</organism>
<sequence length="200" mass="23047">MKKFFKEQWEKYRKRKTKAGIVLDFLFLILFILILNPSTRLPITSFFIKYTMTSPKESSEKQILNESDYGWKYLNLNHETKDFADLKGKVVFLNFWATWCPPCVAEFSSINDLYKEFGGQVEFVLISNEEAAKLKGFLDKKGYEVPVSIMSQRVPSSLFGNTYPTSLIISKKGEVVINKVGAAKWNSDQFKALLKKLIAE</sequence>
<dbReference type="InterPro" id="IPR036249">
    <property type="entry name" value="Thioredoxin-like_sf"/>
</dbReference>
<feature type="transmembrane region" description="Helical" evidence="2">
    <location>
        <begin position="21"/>
        <end position="39"/>
    </location>
</feature>
<dbReference type="RefSeq" id="WP_301200425.1">
    <property type="nucleotide sequence ID" value="NZ_JAPDPI010000029.1"/>
</dbReference>
<keyword evidence="1" id="KW-0676">Redox-active center</keyword>
<dbReference type="Gene3D" id="3.40.30.10">
    <property type="entry name" value="Glutaredoxin"/>
    <property type="match status" value="1"/>
</dbReference>
<dbReference type="Proteomes" id="UP001207408">
    <property type="component" value="Unassembled WGS sequence"/>
</dbReference>
<evidence type="ECO:0000313" key="4">
    <source>
        <dbReference type="EMBL" id="MCW3806726.1"/>
    </source>
</evidence>
<evidence type="ECO:0000256" key="1">
    <source>
        <dbReference type="ARBA" id="ARBA00023284"/>
    </source>
</evidence>
<evidence type="ECO:0000256" key="2">
    <source>
        <dbReference type="SAM" id="Phobius"/>
    </source>
</evidence>
<dbReference type="GO" id="GO:0016491">
    <property type="term" value="F:oxidoreductase activity"/>
    <property type="evidence" value="ECO:0007669"/>
    <property type="project" value="InterPro"/>
</dbReference>
<dbReference type="InterPro" id="IPR050553">
    <property type="entry name" value="Thioredoxin_ResA/DsbE_sf"/>
</dbReference>
<protein>
    <submittedName>
        <fullName evidence="4">TlpA family protein disulfide reductase</fullName>
    </submittedName>
</protein>
<keyword evidence="2" id="KW-0472">Membrane</keyword>
<accession>A0AAE3MFH0</accession>
<keyword evidence="2" id="KW-0812">Transmembrane</keyword>